<keyword evidence="3" id="KW-0677">Repeat</keyword>
<name>A0ABP0XMN0_9BRYO</name>
<sequence>MWVVRFTFSTLKALSPWHLDSYSTMTTNKRHVLQGYDPYTSDNLLRGRHKEALQRLRGLTLMIKIGRALLRGSQVHITGGVPTIAQLALSHMEGQGVGPNIAINFRVYKTLKATWVTQRPNTSPIFVILACGRLVGICSSSVRWGRRRVLIYKKGLAGTCKQIIQQEGLLGLYRGIVPEYYKVIPSISIVFMTYEFMKRILQPQSWNGY</sequence>
<feature type="repeat" description="Solcar" evidence="5">
    <location>
        <begin position="123"/>
        <end position="200"/>
    </location>
</feature>
<evidence type="ECO:0000256" key="5">
    <source>
        <dbReference type="PROSITE-ProRule" id="PRU00282"/>
    </source>
</evidence>
<keyword evidence="6" id="KW-0813">Transport</keyword>
<dbReference type="PANTHER" id="PTHR24089">
    <property type="entry name" value="SOLUTE CARRIER FAMILY 25"/>
    <property type="match status" value="1"/>
</dbReference>
<dbReference type="Gene3D" id="1.50.40.10">
    <property type="entry name" value="Mitochondrial carrier domain"/>
    <property type="match status" value="1"/>
</dbReference>
<comment type="similarity">
    <text evidence="6">Belongs to the mitochondrial carrier (TC 2.A.29) family.</text>
</comment>
<dbReference type="Pfam" id="PF00153">
    <property type="entry name" value="Mito_carr"/>
    <property type="match status" value="1"/>
</dbReference>
<accession>A0ABP0XMN0</accession>
<evidence type="ECO:0000256" key="2">
    <source>
        <dbReference type="ARBA" id="ARBA00022692"/>
    </source>
</evidence>
<dbReference type="SUPFAM" id="SSF103506">
    <property type="entry name" value="Mitochondrial carrier"/>
    <property type="match status" value="1"/>
</dbReference>
<evidence type="ECO:0000256" key="6">
    <source>
        <dbReference type="RuleBase" id="RU000488"/>
    </source>
</evidence>
<gene>
    <name evidence="7" type="ORF">CSSPJE1EN1_LOCUS24639</name>
</gene>
<organism evidence="7 8">
    <name type="scientific">Sphagnum jensenii</name>
    <dbReference type="NCBI Taxonomy" id="128206"/>
    <lineage>
        <taxon>Eukaryota</taxon>
        <taxon>Viridiplantae</taxon>
        <taxon>Streptophyta</taxon>
        <taxon>Embryophyta</taxon>
        <taxon>Bryophyta</taxon>
        <taxon>Sphagnophytina</taxon>
        <taxon>Sphagnopsida</taxon>
        <taxon>Sphagnales</taxon>
        <taxon>Sphagnaceae</taxon>
        <taxon>Sphagnum</taxon>
    </lineage>
</organism>
<keyword evidence="8" id="KW-1185">Reference proteome</keyword>
<evidence type="ECO:0000256" key="4">
    <source>
        <dbReference type="ARBA" id="ARBA00023136"/>
    </source>
</evidence>
<comment type="subcellular location">
    <subcellularLocation>
        <location evidence="1">Membrane</location>
        <topology evidence="1">Multi-pass membrane protein</topology>
    </subcellularLocation>
</comment>
<dbReference type="InterPro" id="IPR023395">
    <property type="entry name" value="MCP_dom_sf"/>
</dbReference>
<dbReference type="PROSITE" id="PS50920">
    <property type="entry name" value="SOLCAR"/>
    <property type="match status" value="1"/>
</dbReference>
<dbReference type="EMBL" id="OZ020104">
    <property type="protein sequence ID" value="CAK9279161.1"/>
    <property type="molecule type" value="Genomic_DNA"/>
</dbReference>
<keyword evidence="2 5" id="KW-0812">Transmembrane</keyword>
<evidence type="ECO:0000313" key="8">
    <source>
        <dbReference type="Proteomes" id="UP001497444"/>
    </source>
</evidence>
<reference evidence="7" key="1">
    <citation type="submission" date="2024-02" db="EMBL/GenBank/DDBJ databases">
        <authorList>
            <consortium name="ELIXIR-Norway"/>
            <consortium name="Elixir Norway"/>
        </authorList>
    </citation>
    <scope>NUCLEOTIDE SEQUENCE</scope>
</reference>
<evidence type="ECO:0000313" key="7">
    <source>
        <dbReference type="EMBL" id="CAK9279161.1"/>
    </source>
</evidence>
<dbReference type="InterPro" id="IPR018108">
    <property type="entry name" value="MCP_transmembrane"/>
</dbReference>
<evidence type="ECO:0000256" key="3">
    <source>
        <dbReference type="ARBA" id="ARBA00022737"/>
    </source>
</evidence>
<keyword evidence="4 5" id="KW-0472">Membrane</keyword>
<proteinExistence type="inferred from homology"/>
<evidence type="ECO:0008006" key="9">
    <source>
        <dbReference type="Google" id="ProtNLM"/>
    </source>
</evidence>
<dbReference type="Proteomes" id="UP001497444">
    <property type="component" value="Chromosome 9"/>
</dbReference>
<protein>
    <recommendedName>
        <fullName evidence="9">Mitochondrial carrier protein</fullName>
    </recommendedName>
</protein>
<evidence type="ECO:0000256" key="1">
    <source>
        <dbReference type="ARBA" id="ARBA00004141"/>
    </source>
</evidence>